<accession>A0A3S1HI66</accession>
<gene>
    <name evidence="3" type="ORF">EGW08_012339</name>
</gene>
<protein>
    <submittedName>
        <fullName evidence="3">Uncharacterized protein</fullName>
    </submittedName>
</protein>
<dbReference type="GO" id="GO:0009986">
    <property type="term" value="C:cell surface"/>
    <property type="evidence" value="ECO:0007669"/>
    <property type="project" value="TreeGrafter"/>
</dbReference>
<name>A0A3S1HI66_ELYCH</name>
<feature type="non-terminal residue" evidence="3">
    <location>
        <position position="103"/>
    </location>
</feature>
<evidence type="ECO:0000256" key="2">
    <source>
        <dbReference type="ARBA" id="ARBA00023180"/>
    </source>
</evidence>
<dbReference type="Proteomes" id="UP000271974">
    <property type="component" value="Unassembled WGS sequence"/>
</dbReference>
<dbReference type="OrthoDB" id="6144164at2759"/>
<dbReference type="AlphaFoldDB" id="A0A3S1HI66"/>
<proteinExistence type="predicted"/>
<dbReference type="GO" id="GO:0007160">
    <property type="term" value="P:cell-matrix adhesion"/>
    <property type="evidence" value="ECO:0007669"/>
    <property type="project" value="TreeGrafter"/>
</dbReference>
<organism evidence="3 4">
    <name type="scientific">Elysia chlorotica</name>
    <name type="common">Eastern emerald elysia</name>
    <name type="synonym">Sea slug</name>
    <dbReference type="NCBI Taxonomy" id="188477"/>
    <lineage>
        <taxon>Eukaryota</taxon>
        <taxon>Metazoa</taxon>
        <taxon>Spiralia</taxon>
        <taxon>Lophotrochozoa</taxon>
        <taxon>Mollusca</taxon>
        <taxon>Gastropoda</taxon>
        <taxon>Heterobranchia</taxon>
        <taxon>Euthyneura</taxon>
        <taxon>Panpulmonata</taxon>
        <taxon>Sacoglossa</taxon>
        <taxon>Placobranchoidea</taxon>
        <taxon>Plakobranchidae</taxon>
        <taxon>Elysia</taxon>
    </lineage>
</organism>
<evidence type="ECO:0000313" key="4">
    <source>
        <dbReference type="Proteomes" id="UP000271974"/>
    </source>
</evidence>
<dbReference type="EMBL" id="RQTK01000422">
    <property type="protein sequence ID" value="RUS79901.1"/>
    <property type="molecule type" value="Genomic_DNA"/>
</dbReference>
<dbReference type="PANTHER" id="PTHR23412">
    <property type="entry name" value="STEREOCILIN RELATED"/>
    <property type="match status" value="1"/>
</dbReference>
<keyword evidence="4" id="KW-1185">Reference proteome</keyword>
<reference evidence="3 4" key="1">
    <citation type="submission" date="2019-01" db="EMBL/GenBank/DDBJ databases">
        <title>A draft genome assembly of the solar-powered sea slug Elysia chlorotica.</title>
        <authorList>
            <person name="Cai H."/>
            <person name="Li Q."/>
            <person name="Fang X."/>
            <person name="Li J."/>
            <person name="Curtis N.E."/>
            <person name="Altenburger A."/>
            <person name="Shibata T."/>
            <person name="Feng M."/>
            <person name="Maeda T."/>
            <person name="Schwartz J.A."/>
            <person name="Shigenobu S."/>
            <person name="Lundholm N."/>
            <person name="Nishiyama T."/>
            <person name="Yang H."/>
            <person name="Hasebe M."/>
            <person name="Li S."/>
            <person name="Pierce S.K."/>
            <person name="Wang J."/>
        </authorList>
    </citation>
    <scope>NUCLEOTIDE SEQUENCE [LARGE SCALE GENOMIC DNA]</scope>
    <source>
        <strain evidence="3">EC2010</strain>
        <tissue evidence="3">Whole organism of an adult</tissue>
    </source>
</reference>
<evidence type="ECO:0000256" key="1">
    <source>
        <dbReference type="ARBA" id="ARBA00022729"/>
    </source>
</evidence>
<dbReference type="InterPro" id="IPR026664">
    <property type="entry name" value="Stereocilin-rel"/>
</dbReference>
<keyword evidence="2" id="KW-0325">Glycoprotein</keyword>
<sequence length="103" mass="10400">MGNLVCGFNSTQMSSLDSAAVDGASNDLASVTCLTSEQLIVLANKIVEVQGTDWTSVTTDTVSNLGILAGGLPVSVLEDLGPDQIASITTAAIAAINPNTFAT</sequence>
<comment type="caution">
    <text evidence="3">The sequence shown here is derived from an EMBL/GenBank/DDBJ whole genome shotgun (WGS) entry which is preliminary data.</text>
</comment>
<keyword evidence="1" id="KW-0732">Signal</keyword>
<dbReference type="PANTHER" id="PTHR23412:SF17">
    <property type="entry name" value="OTOANCORIN"/>
    <property type="match status" value="1"/>
</dbReference>
<evidence type="ECO:0000313" key="3">
    <source>
        <dbReference type="EMBL" id="RUS79901.1"/>
    </source>
</evidence>